<evidence type="ECO:0000313" key="13">
    <source>
        <dbReference type="Proteomes" id="UP000324585"/>
    </source>
</evidence>
<feature type="region of interest" description="Disordered" evidence="9">
    <location>
        <begin position="1"/>
        <end position="24"/>
    </location>
</feature>
<evidence type="ECO:0000256" key="5">
    <source>
        <dbReference type="ARBA" id="ARBA00060503"/>
    </source>
</evidence>
<dbReference type="GO" id="GO:0020015">
    <property type="term" value="C:glycosome"/>
    <property type="evidence" value="ECO:0007669"/>
    <property type="project" value="UniProtKB-SubCell"/>
</dbReference>
<dbReference type="InterPro" id="IPR006168">
    <property type="entry name" value="G3P_DH_NAD-dep"/>
</dbReference>
<gene>
    <name evidence="12" type="ORF">FVE85_3298</name>
</gene>
<comment type="caution">
    <text evidence="12">The sequence shown here is derived from an EMBL/GenBank/DDBJ whole genome shotgun (WGS) entry which is preliminary data.</text>
</comment>
<keyword evidence="2 7" id="KW-0560">Oxidoreductase</keyword>
<dbReference type="GO" id="GO:0005829">
    <property type="term" value="C:cytosol"/>
    <property type="evidence" value="ECO:0007669"/>
    <property type="project" value="TreeGrafter"/>
</dbReference>
<dbReference type="PANTHER" id="PTHR11728">
    <property type="entry name" value="GLYCEROL-3-PHOSPHATE DEHYDROGENASE"/>
    <property type="match status" value="1"/>
</dbReference>
<comment type="similarity">
    <text evidence="1 7">Belongs to the NAD-dependent glycerol-3-phosphate dehydrogenase family.</text>
</comment>
<dbReference type="SUPFAM" id="SSF51735">
    <property type="entry name" value="NAD(P)-binding Rossmann-fold domains"/>
    <property type="match status" value="1"/>
</dbReference>
<evidence type="ECO:0000256" key="1">
    <source>
        <dbReference type="ARBA" id="ARBA00011009"/>
    </source>
</evidence>
<dbReference type="PRINTS" id="PR00077">
    <property type="entry name" value="GPDHDRGNASE"/>
</dbReference>
<evidence type="ECO:0000256" key="6">
    <source>
        <dbReference type="ARBA" id="ARBA00084116"/>
    </source>
</evidence>
<dbReference type="Gene3D" id="1.10.1040.10">
    <property type="entry name" value="N-(1-d-carboxylethyl)-l-norvaline Dehydrogenase, domain 2"/>
    <property type="match status" value="1"/>
</dbReference>
<dbReference type="GO" id="GO:0005975">
    <property type="term" value="P:carbohydrate metabolic process"/>
    <property type="evidence" value="ECO:0007669"/>
    <property type="project" value="InterPro"/>
</dbReference>
<evidence type="ECO:0000256" key="3">
    <source>
        <dbReference type="ARBA" id="ARBA00023027"/>
    </source>
</evidence>
<evidence type="ECO:0000259" key="10">
    <source>
        <dbReference type="Pfam" id="PF01210"/>
    </source>
</evidence>
<dbReference type="EC" id="1.1.1.8" evidence="8"/>
<dbReference type="SUPFAM" id="SSF48179">
    <property type="entry name" value="6-phosphogluconate dehydrogenase C-terminal domain-like"/>
    <property type="match status" value="1"/>
</dbReference>
<dbReference type="GO" id="GO:0046168">
    <property type="term" value="P:glycerol-3-phosphate catabolic process"/>
    <property type="evidence" value="ECO:0007669"/>
    <property type="project" value="UniProtKB-UniRule"/>
</dbReference>
<sequence length="487" mass="52370">MDEVMQSAVERDSARRAAGERGCVPRRRDRAQGWVVSSASRVVAFVPLTAPSAMPCAAPPSRAWRRRAQRCARSCSDSGSGIWTMAACVACDVRRPRGSCRSGPNAAGMRACRRQSSGGLRMGLSSSAENWDMLTLPVRNLDEVARTKVVVAGGGSFGTAMANQFAMNGYPVTLFVRKAHVAEEINTQHRNMTFFPDFELPENITATCDPVEAFADAKLVVHAIPVQVTRAFLVEHQQHFPKNVPILCTSKGLEVRELKLMCDLIPEMVGRSHPVAYLSGPSFAREMMQSLPTAVVVASKDHRFAQRLAAMLSSPSFRVFTSKDVVGLEVAGATKNVVAIAAGICEGLGLGMNSMAALVTRGCSEMRRLAVEKGGSAVTLAGLSGVGDTFLTCFGPLSRNRTVGVRLGKGESLEEILATSREVAEGVETASALVRWLARGRQNSNIYASRACVKYPILFGVAAILEGRITPNEGMQQLLAMPPREED</sequence>
<dbReference type="PANTHER" id="PTHR11728:SF1">
    <property type="entry name" value="GLYCEROL-3-PHOSPHATE DEHYDROGENASE [NAD(+)] 2, CHLOROPLASTIC"/>
    <property type="match status" value="1"/>
</dbReference>
<dbReference type="GO" id="GO:0051287">
    <property type="term" value="F:NAD binding"/>
    <property type="evidence" value="ECO:0007669"/>
    <property type="project" value="UniProtKB-UniRule"/>
</dbReference>
<dbReference type="HAMAP" id="MF_00394">
    <property type="entry name" value="NAD_Glyc3P_dehydrog"/>
    <property type="match status" value="1"/>
</dbReference>
<dbReference type="FunFam" id="3.40.50.720:FF:000019">
    <property type="entry name" value="Glycerol-3-phosphate dehydrogenase [NAD(P)+]"/>
    <property type="match status" value="1"/>
</dbReference>
<dbReference type="EMBL" id="VRMN01000004">
    <property type="protein sequence ID" value="KAA8495057.1"/>
    <property type="molecule type" value="Genomic_DNA"/>
</dbReference>
<evidence type="ECO:0000256" key="2">
    <source>
        <dbReference type="ARBA" id="ARBA00023002"/>
    </source>
</evidence>
<evidence type="ECO:0000256" key="7">
    <source>
        <dbReference type="RuleBase" id="RU000437"/>
    </source>
</evidence>
<dbReference type="InterPro" id="IPR008927">
    <property type="entry name" value="6-PGluconate_DH-like_C_sf"/>
</dbReference>
<feature type="domain" description="Glycerol-3-phosphate dehydrogenase NAD-dependent C-terminal" evidence="11">
    <location>
        <begin position="324"/>
        <end position="475"/>
    </location>
</feature>
<evidence type="ECO:0000256" key="4">
    <source>
        <dbReference type="ARBA" id="ARBA00048683"/>
    </source>
</evidence>
<dbReference type="InterPro" id="IPR006109">
    <property type="entry name" value="G3P_DH_NAD-dep_C"/>
</dbReference>
<evidence type="ECO:0000259" key="11">
    <source>
        <dbReference type="Pfam" id="PF07479"/>
    </source>
</evidence>
<dbReference type="NCBIfam" id="NF000940">
    <property type="entry name" value="PRK00094.1-2"/>
    <property type="match status" value="1"/>
</dbReference>
<proteinExistence type="inferred from homology"/>
<dbReference type="OMA" id="NIYTPIA"/>
<dbReference type="InterPro" id="IPR036291">
    <property type="entry name" value="NAD(P)-bd_dom_sf"/>
</dbReference>
<protein>
    <recommendedName>
        <fullName evidence="8">Glycerol-3-phosphate dehydrogenase [NAD(+)]</fullName>
        <ecNumber evidence="8">1.1.1.8</ecNumber>
    </recommendedName>
</protein>
<dbReference type="InterPro" id="IPR011128">
    <property type="entry name" value="G3P_DH_NAD-dep_N"/>
</dbReference>
<feature type="compositionally biased region" description="Basic and acidic residues" evidence="9">
    <location>
        <begin position="9"/>
        <end position="19"/>
    </location>
</feature>
<keyword evidence="3 7" id="KW-0520">NAD</keyword>
<dbReference type="Gene3D" id="3.40.50.720">
    <property type="entry name" value="NAD(P)-binding Rossmann-like Domain"/>
    <property type="match status" value="1"/>
</dbReference>
<name>A0A5J4YX70_PORPP</name>
<feature type="domain" description="Glycerol-3-phosphate dehydrogenase NAD-dependent N-terminal" evidence="10">
    <location>
        <begin position="148"/>
        <end position="304"/>
    </location>
</feature>
<comment type="subcellular location">
    <subcellularLocation>
        <location evidence="5">Glycosome</location>
    </subcellularLocation>
</comment>
<comment type="catalytic activity">
    <reaction evidence="4 8">
        <text>sn-glycerol 3-phosphate + NAD(+) = dihydroxyacetone phosphate + NADH + H(+)</text>
        <dbReference type="Rhea" id="RHEA:11092"/>
        <dbReference type="ChEBI" id="CHEBI:15378"/>
        <dbReference type="ChEBI" id="CHEBI:57540"/>
        <dbReference type="ChEBI" id="CHEBI:57597"/>
        <dbReference type="ChEBI" id="CHEBI:57642"/>
        <dbReference type="ChEBI" id="CHEBI:57945"/>
        <dbReference type="EC" id="1.1.1.8"/>
    </reaction>
</comment>
<dbReference type="AlphaFoldDB" id="A0A5J4YX70"/>
<evidence type="ECO:0000256" key="9">
    <source>
        <dbReference type="SAM" id="MobiDB-lite"/>
    </source>
</evidence>
<dbReference type="GO" id="GO:0141152">
    <property type="term" value="F:glycerol-3-phosphate dehydrogenase (NAD+) activity"/>
    <property type="evidence" value="ECO:0007669"/>
    <property type="project" value="UniProtKB-UniRule"/>
</dbReference>
<accession>A0A5J4YX70</accession>
<organism evidence="12 13">
    <name type="scientific">Porphyridium purpureum</name>
    <name type="common">Red alga</name>
    <name type="synonym">Porphyridium cruentum</name>
    <dbReference type="NCBI Taxonomy" id="35688"/>
    <lineage>
        <taxon>Eukaryota</taxon>
        <taxon>Rhodophyta</taxon>
        <taxon>Bangiophyceae</taxon>
        <taxon>Porphyridiales</taxon>
        <taxon>Porphyridiaceae</taxon>
        <taxon>Porphyridium</taxon>
    </lineage>
</organism>
<dbReference type="NCBIfam" id="NF000942">
    <property type="entry name" value="PRK00094.1-4"/>
    <property type="match status" value="1"/>
</dbReference>
<dbReference type="Proteomes" id="UP000324585">
    <property type="component" value="Unassembled WGS sequence"/>
</dbReference>
<reference evidence="13" key="1">
    <citation type="journal article" date="2019" name="Nat. Commun.">
        <title>Expansion of phycobilisome linker gene families in mesophilic red algae.</title>
        <authorList>
            <person name="Lee J."/>
            <person name="Kim D."/>
            <person name="Bhattacharya D."/>
            <person name="Yoon H.S."/>
        </authorList>
    </citation>
    <scope>NUCLEOTIDE SEQUENCE [LARGE SCALE GENOMIC DNA]</scope>
    <source>
        <strain evidence="13">CCMP 1328</strain>
    </source>
</reference>
<keyword evidence="6" id="KW-0327">Glycosome</keyword>
<evidence type="ECO:0000256" key="8">
    <source>
        <dbReference type="RuleBase" id="RU361243"/>
    </source>
</evidence>
<dbReference type="Pfam" id="PF01210">
    <property type="entry name" value="NAD_Gly3P_dh_N"/>
    <property type="match status" value="1"/>
</dbReference>
<dbReference type="PROSITE" id="PS00957">
    <property type="entry name" value="NAD_G3PDH"/>
    <property type="match status" value="1"/>
</dbReference>
<dbReference type="FunFam" id="1.10.1040.10:FF:000001">
    <property type="entry name" value="Glycerol-3-phosphate dehydrogenase [NAD(P)+]"/>
    <property type="match status" value="1"/>
</dbReference>
<dbReference type="InterPro" id="IPR013328">
    <property type="entry name" value="6PGD_dom2"/>
</dbReference>
<evidence type="ECO:0000313" key="12">
    <source>
        <dbReference type="EMBL" id="KAA8495057.1"/>
    </source>
</evidence>
<dbReference type="Pfam" id="PF07479">
    <property type="entry name" value="NAD_Gly3P_dh_C"/>
    <property type="match status" value="1"/>
</dbReference>
<keyword evidence="13" id="KW-1185">Reference proteome</keyword>
<dbReference type="OrthoDB" id="10263760at2759"/>